<dbReference type="EMBL" id="JASCZI010060507">
    <property type="protein sequence ID" value="MED6133102.1"/>
    <property type="molecule type" value="Genomic_DNA"/>
</dbReference>
<protein>
    <submittedName>
        <fullName evidence="2">Uncharacterized protein</fullName>
    </submittedName>
</protein>
<evidence type="ECO:0000313" key="2">
    <source>
        <dbReference type="EMBL" id="MED6133102.1"/>
    </source>
</evidence>
<feature type="compositionally biased region" description="Low complexity" evidence="1">
    <location>
        <begin position="1"/>
        <end position="10"/>
    </location>
</feature>
<feature type="region of interest" description="Disordered" evidence="1">
    <location>
        <begin position="1"/>
        <end position="33"/>
    </location>
</feature>
<sequence length="81" mass="8453">MAIGGATPGDADSDSDSDEEGDDTTTPRISLNAFDEASARGVATSGFSRPDLIDTGLLSWNSGLGMKLNNNHNKTPKPLLF</sequence>
<organism evidence="2 3">
    <name type="scientific">Stylosanthes scabra</name>
    <dbReference type="NCBI Taxonomy" id="79078"/>
    <lineage>
        <taxon>Eukaryota</taxon>
        <taxon>Viridiplantae</taxon>
        <taxon>Streptophyta</taxon>
        <taxon>Embryophyta</taxon>
        <taxon>Tracheophyta</taxon>
        <taxon>Spermatophyta</taxon>
        <taxon>Magnoliopsida</taxon>
        <taxon>eudicotyledons</taxon>
        <taxon>Gunneridae</taxon>
        <taxon>Pentapetalae</taxon>
        <taxon>rosids</taxon>
        <taxon>fabids</taxon>
        <taxon>Fabales</taxon>
        <taxon>Fabaceae</taxon>
        <taxon>Papilionoideae</taxon>
        <taxon>50 kb inversion clade</taxon>
        <taxon>dalbergioids sensu lato</taxon>
        <taxon>Dalbergieae</taxon>
        <taxon>Pterocarpus clade</taxon>
        <taxon>Stylosanthes</taxon>
    </lineage>
</organism>
<evidence type="ECO:0000313" key="3">
    <source>
        <dbReference type="Proteomes" id="UP001341840"/>
    </source>
</evidence>
<gene>
    <name evidence="2" type="ORF">PIB30_025254</name>
</gene>
<evidence type="ECO:0000256" key="1">
    <source>
        <dbReference type="SAM" id="MobiDB-lite"/>
    </source>
</evidence>
<dbReference type="Proteomes" id="UP001341840">
    <property type="component" value="Unassembled WGS sequence"/>
</dbReference>
<accession>A0ABU6S9Q7</accession>
<keyword evidence="3" id="KW-1185">Reference proteome</keyword>
<proteinExistence type="predicted"/>
<comment type="caution">
    <text evidence="2">The sequence shown here is derived from an EMBL/GenBank/DDBJ whole genome shotgun (WGS) entry which is preliminary data.</text>
</comment>
<reference evidence="2 3" key="1">
    <citation type="journal article" date="2023" name="Plants (Basel)">
        <title>Bridging the Gap: Combining Genomics and Transcriptomics Approaches to Understand Stylosanthes scabra, an Orphan Legume from the Brazilian Caatinga.</title>
        <authorList>
            <person name="Ferreira-Neto J.R.C."/>
            <person name="da Silva M.D."/>
            <person name="Binneck E."/>
            <person name="de Melo N.F."/>
            <person name="da Silva R.H."/>
            <person name="de Melo A.L.T.M."/>
            <person name="Pandolfi V."/>
            <person name="Bustamante F.O."/>
            <person name="Brasileiro-Vidal A.C."/>
            <person name="Benko-Iseppon A.M."/>
        </authorList>
    </citation>
    <scope>NUCLEOTIDE SEQUENCE [LARGE SCALE GENOMIC DNA]</scope>
    <source>
        <tissue evidence="2">Leaves</tissue>
    </source>
</reference>
<name>A0ABU6S9Q7_9FABA</name>
<feature type="compositionally biased region" description="Acidic residues" evidence="1">
    <location>
        <begin position="11"/>
        <end position="23"/>
    </location>
</feature>